<organism evidence="2 3">
    <name type="scientific">Trichomonas vaginalis (strain ATCC PRA-98 / G3)</name>
    <dbReference type="NCBI Taxonomy" id="412133"/>
    <lineage>
        <taxon>Eukaryota</taxon>
        <taxon>Metamonada</taxon>
        <taxon>Parabasalia</taxon>
        <taxon>Trichomonadida</taxon>
        <taxon>Trichomonadidae</taxon>
        <taxon>Trichomonas</taxon>
    </lineage>
</organism>
<evidence type="ECO:0000313" key="3">
    <source>
        <dbReference type="Proteomes" id="UP000001542"/>
    </source>
</evidence>
<reference evidence="2" key="1">
    <citation type="submission" date="2006-10" db="EMBL/GenBank/DDBJ databases">
        <authorList>
            <person name="Amadeo P."/>
            <person name="Zhao Q."/>
            <person name="Wortman J."/>
            <person name="Fraser-Liggett C."/>
            <person name="Carlton J."/>
        </authorList>
    </citation>
    <scope>NUCLEOTIDE SEQUENCE</scope>
    <source>
        <strain evidence="2">G3</strain>
    </source>
</reference>
<gene>
    <name evidence="2" type="ORF">TVAG_340280</name>
</gene>
<dbReference type="VEuPathDB" id="TrichDB:TVAG_340280"/>
<feature type="region of interest" description="Disordered" evidence="1">
    <location>
        <begin position="140"/>
        <end position="161"/>
    </location>
</feature>
<proteinExistence type="predicted"/>
<accession>A2EKE2</accession>
<evidence type="ECO:0000256" key="1">
    <source>
        <dbReference type="SAM" id="MobiDB-lite"/>
    </source>
</evidence>
<protein>
    <submittedName>
        <fullName evidence="2">Uncharacterized protein</fullName>
    </submittedName>
</protein>
<dbReference type="EMBL" id="DS113413">
    <property type="protein sequence ID" value="EAY06850.1"/>
    <property type="molecule type" value="Genomic_DNA"/>
</dbReference>
<dbReference type="AlphaFoldDB" id="A2EKE2"/>
<sequence length="161" mass="18507">MDSSSTSSVPSQNVTTIQVDSQPIDYSTVTYLQTVKEASKIQTRLNFLETALTEMLAHESQLYIKLEETDGKLRWRAECEERVNPVDLKFFLTTQQDEFFAPEVVGQVEPIIRELQRIKNDILLLENEQNTLREKLRKILPNLKPPTKSDKKGGNRSTPKK</sequence>
<dbReference type="Proteomes" id="UP000001542">
    <property type="component" value="Unassembled WGS sequence"/>
</dbReference>
<name>A2EKE2_TRIV3</name>
<dbReference type="RefSeq" id="XP_001319073.1">
    <property type="nucleotide sequence ID" value="XM_001319038.1"/>
</dbReference>
<reference evidence="2" key="2">
    <citation type="journal article" date="2007" name="Science">
        <title>Draft genome sequence of the sexually transmitted pathogen Trichomonas vaginalis.</title>
        <authorList>
            <person name="Carlton J.M."/>
            <person name="Hirt R.P."/>
            <person name="Silva J.C."/>
            <person name="Delcher A.L."/>
            <person name="Schatz M."/>
            <person name="Zhao Q."/>
            <person name="Wortman J.R."/>
            <person name="Bidwell S.L."/>
            <person name="Alsmark U.C.M."/>
            <person name="Besteiro S."/>
            <person name="Sicheritz-Ponten T."/>
            <person name="Noel C.J."/>
            <person name="Dacks J.B."/>
            <person name="Foster P.G."/>
            <person name="Simillion C."/>
            <person name="Van de Peer Y."/>
            <person name="Miranda-Saavedra D."/>
            <person name="Barton G.J."/>
            <person name="Westrop G.D."/>
            <person name="Mueller S."/>
            <person name="Dessi D."/>
            <person name="Fiori P.L."/>
            <person name="Ren Q."/>
            <person name="Paulsen I."/>
            <person name="Zhang H."/>
            <person name="Bastida-Corcuera F.D."/>
            <person name="Simoes-Barbosa A."/>
            <person name="Brown M.T."/>
            <person name="Hayes R.D."/>
            <person name="Mukherjee M."/>
            <person name="Okumura C.Y."/>
            <person name="Schneider R."/>
            <person name="Smith A.J."/>
            <person name="Vanacova S."/>
            <person name="Villalvazo M."/>
            <person name="Haas B.J."/>
            <person name="Pertea M."/>
            <person name="Feldblyum T.V."/>
            <person name="Utterback T.R."/>
            <person name="Shu C.L."/>
            <person name="Osoegawa K."/>
            <person name="de Jong P.J."/>
            <person name="Hrdy I."/>
            <person name="Horvathova L."/>
            <person name="Zubacova Z."/>
            <person name="Dolezal P."/>
            <person name="Malik S.B."/>
            <person name="Logsdon J.M. Jr."/>
            <person name="Henze K."/>
            <person name="Gupta A."/>
            <person name="Wang C.C."/>
            <person name="Dunne R.L."/>
            <person name="Upcroft J.A."/>
            <person name="Upcroft P."/>
            <person name="White O."/>
            <person name="Salzberg S.L."/>
            <person name="Tang P."/>
            <person name="Chiu C.-H."/>
            <person name="Lee Y.-S."/>
            <person name="Embley T.M."/>
            <person name="Coombs G.H."/>
            <person name="Mottram J.C."/>
            <person name="Tachezy J."/>
            <person name="Fraser-Liggett C.M."/>
            <person name="Johnson P.J."/>
        </authorList>
    </citation>
    <scope>NUCLEOTIDE SEQUENCE [LARGE SCALE GENOMIC DNA]</scope>
    <source>
        <strain evidence="2">G3</strain>
    </source>
</reference>
<evidence type="ECO:0000313" key="2">
    <source>
        <dbReference type="EMBL" id="EAY06850.1"/>
    </source>
</evidence>
<keyword evidence="3" id="KW-1185">Reference proteome</keyword>
<dbReference type="VEuPathDB" id="TrichDB:TVAGG3_0979920"/>
<dbReference type="KEGG" id="tva:4764731"/>
<dbReference type="InParanoid" id="A2EKE2"/>